<feature type="region of interest" description="Disordered" evidence="1">
    <location>
        <begin position="430"/>
        <end position="453"/>
    </location>
</feature>
<evidence type="ECO:0000259" key="3">
    <source>
        <dbReference type="Pfam" id="PF17173"/>
    </source>
</evidence>
<keyword evidence="5" id="KW-1185">Reference proteome</keyword>
<dbReference type="InterPro" id="IPR033435">
    <property type="entry name" value="DUF5129"/>
</dbReference>
<keyword evidence="2" id="KW-0812">Transmembrane</keyword>
<name>A0ABP7DK54_9MICC</name>
<feature type="compositionally biased region" description="Basic and acidic residues" evidence="1">
    <location>
        <begin position="435"/>
        <end position="452"/>
    </location>
</feature>
<comment type="caution">
    <text evidence="4">The sequence shown here is derived from an EMBL/GenBank/DDBJ whole genome shotgun (WGS) entry which is preliminary data.</text>
</comment>
<dbReference type="RefSeq" id="WP_344883029.1">
    <property type="nucleotide sequence ID" value="NZ_BAABCJ010000002.1"/>
</dbReference>
<reference evidence="5" key="1">
    <citation type="journal article" date="2019" name="Int. J. Syst. Evol. Microbiol.">
        <title>The Global Catalogue of Microorganisms (GCM) 10K type strain sequencing project: providing services to taxonomists for standard genome sequencing and annotation.</title>
        <authorList>
            <consortium name="The Broad Institute Genomics Platform"/>
            <consortium name="The Broad Institute Genome Sequencing Center for Infectious Disease"/>
            <person name="Wu L."/>
            <person name="Ma J."/>
        </authorList>
    </citation>
    <scope>NUCLEOTIDE SEQUENCE [LARGE SCALE GENOMIC DNA]</scope>
    <source>
        <strain evidence="5">JCM 16961</strain>
    </source>
</reference>
<dbReference type="Pfam" id="PF17173">
    <property type="entry name" value="DUF5129"/>
    <property type="match status" value="1"/>
</dbReference>
<gene>
    <name evidence="4" type="ORF">GCM10022377_17590</name>
</gene>
<organism evidence="4 5">
    <name type="scientific">Zhihengliuella alba</name>
    <dbReference type="NCBI Taxonomy" id="547018"/>
    <lineage>
        <taxon>Bacteria</taxon>
        <taxon>Bacillati</taxon>
        <taxon>Actinomycetota</taxon>
        <taxon>Actinomycetes</taxon>
        <taxon>Micrococcales</taxon>
        <taxon>Micrococcaceae</taxon>
        <taxon>Zhihengliuella</taxon>
    </lineage>
</organism>
<evidence type="ECO:0000313" key="4">
    <source>
        <dbReference type="EMBL" id="GAA3704406.1"/>
    </source>
</evidence>
<dbReference type="Proteomes" id="UP001501536">
    <property type="component" value="Unassembled WGS sequence"/>
</dbReference>
<feature type="region of interest" description="Disordered" evidence="1">
    <location>
        <begin position="491"/>
        <end position="510"/>
    </location>
</feature>
<evidence type="ECO:0000256" key="1">
    <source>
        <dbReference type="SAM" id="MobiDB-lite"/>
    </source>
</evidence>
<feature type="transmembrane region" description="Helical" evidence="2">
    <location>
        <begin position="31"/>
        <end position="53"/>
    </location>
</feature>
<feature type="compositionally biased region" description="Gly residues" evidence="1">
    <location>
        <begin position="491"/>
        <end position="503"/>
    </location>
</feature>
<accession>A0ABP7DK54</accession>
<dbReference type="Gene3D" id="3.10.310.50">
    <property type="match status" value="1"/>
</dbReference>
<keyword evidence="2" id="KW-1133">Transmembrane helix</keyword>
<evidence type="ECO:0000256" key="2">
    <source>
        <dbReference type="SAM" id="Phobius"/>
    </source>
</evidence>
<keyword evidence="2" id="KW-0472">Membrane</keyword>
<proteinExistence type="predicted"/>
<feature type="domain" description="DUF5129" evidence="3">
    <location>
        <begin position="66"/>
        <end position="405"/>
    </location>
</feature>
<protein>
    <recommendedName>
        <fullName evidence="3">DUF5129 domain-containing protein</fullName>
    </recommendedName>
</protein>
<evidence type="ECO:0000313" key="5">
    <source>
        <dbReference type="Proteomes" id="UP001501536"/>
    </source>
</evidence>
<dbReference type="EMBL" id="BAABCJ010000002">
    <property type="protein sequence ID" value="GAA3704406.1"/>
    <property type="molecule type" value="Genomic_DNA"/>
</dbReference>
<sequence length="510" mass="53569">MEPVSAAPALPAPALPAQAPVRDARSRGTQIGALAAPLVAASLLALCALLGLAGPAAARPPSGVEVLDTAAVLDEASLTAALEDLDFHRPVDLVVLTLDGGEAANLNEAVLAYARAEHPEWLSEDGRTWADGVFILAVDPVGRHVGTYAGEDLDVSQSTQDDIQEASKDRLRVEEWDAGVLAGAEEAASRIGRPWYRSPAPYILLGVAAVAGGTVGAAVASTRGRNRRRVEEALDRGDGHLASVASDLDATERDAARIPTTSPHGRAVLERYRSFADDWTRVRSERTALEALDPAARSRSEAAERAEAWADDAARLDSFDDVVADTADLLTMTGEWLAAWQRQADGLRADLEEAPGIVDLEPAAADGPEATALLEFAGRARVDLSTIGSRLGARQITPDLALDELQELRTGLSDRFEAYAEAVIEAYAESDDERDTLREQMAESRRSADRPHAGILEVSHPATLLLHSAVFAGWYTAGTSAVDAARGSGTATGYGPTGGGFSGTGSSSSF</sequence>